<dbReference type="EMBL" id="VSSQ01043661">
    <property type="protein sequence ID" value="MPM97373.1"/>
    <property type="molecule type" value="Genomic_DNA"/>
</dbReference>
<keyword evidence="1" id="KW-0812">Transmembrane</keyword>
<feature type="transmembrane region" description="Helical" evidence="1">
    <location>
        <begin position="184"/>
        <end position="205"/>
    </location>
</feature>
<dbReference type="AlphaFoldDB" id="A0A645E978"/>
<dbReference type="InterPro" id="IPR004445">
    <property type="entry name" value="GltS"/>
</dbReference>
<evidence type="ECO:0000313" key="2">
    <source>
        <dbReference type="EMBL" id="MPM97373.1"/>
    </source>
</evidence>
<keyword evidence="1" id="KW-1133">Transmembrane helix</keyword>
<sequence>MLTGFVPEKERVSMGKETVNPIALDPFTWHFALVMAAFAIGYYVYNFTKTVMPGKYEIPMMCLSMLGGVFIQKLLDGLKLGNYVDKHVTNRIGSWVTDYLVAFGVASIQISVVVKYAVPMLMLFGFGAFLCVAVCLILGRRLFHNFWFERSIFVFGWNTGVVAMGVTLLRVVDPSFKTKTLEDYGLAYVFISFFEIAIVSIVPSLVANGIIWAPAIVLTVAAIACFLLSAATCGYYGKIPPTALREGEAAVIKDFQSSLEKNPA</sequence>
<feature type="transmembrane region" description="Helical" evidence="1">
    <location>
        <begin position="57"/>
        <end position="75"/>
    </location>
</feature>
<dbReference type="GO" id="GO:0016020">
    <property type="term" value="C:membrane"/>
    <property type="evidence" value="ECO:0007669"/>
    <property type="project" value="InterPro"/>
</dbReference>
<dbReference type="GO" id="GO:0015501">
    <property type="term" value="F:glutamate:sodium symporter activity"/>
    <property type="evidence" value="ECO:0007669"/>
    <property type="project" value="InterPro"/>
</dbReference>
<dbReference type="GO" id="GO:0015813">
    <property type="term" value="P:L-glutamate transmembrane transport"/>
    <property type="evidence" value="ECO:0007669"/>
    <property type="project" value="InterPro"/>
</dbReference>
<feature type="transmembrane region" description="Helical" evidence="1">
    <location>
        <begin position="95"/>
        <end position="114"/>
    </location>
</feature>
<feature type="transmembrane region" description="Helical" evidence="1">
    <location>
        <begin position="211"/>
        <end position="236"/>
    </location>
</feature>
<accession>A0A645E978</accession>
<feature type="transmembrane region" description="Helical" evidence="1">
    <location>
        <begin position="27"/>
        <end position="45"/>
    </location>
</feature>
<proteinExistence type="predicted"/>
<evidence type="ECO:0000256" key="1">
    <source>
        <dbReference type="SAM" id="Phobius"/>
    </source>
</evidence>
<feature type="transmembrane region" description="Helical" evidence="1">
    <location>
        <begin position="151"/>
        <end position="172"/>
    </location>
</feature>
<feature type="transmembrane region" description="Helical" evidence="1">
    <location>
        <begin position="121"/>
        <end position="139"/>
    </location>
</feature>
<gene>
    <name evidence="2" type="ORF">SDC9_144546</name>
</gene>
<organism evidence="2">
    <name type="scientific">bioreactor metagenome</name>
    <dbReference type="NCBI Taxonomy" id="1076179"/>
    <lineage>
        <taxon>unclassified sequences</taxon>
        <taxon>metagenomes</taxon>
        <taxon>ecological metagenomes</taxon>
    </lineage>
</organism>
<keyword evidence="1" id="KW-0472">Membrane</keyword>
<evidence type="ECO:0008006" key="3">
    <source>
        <dbReference type="Google" id="ProtNLM"/>
    </source>
</evidence>
<name>A0A645E978_9ZZZZ</name>
<comment type="caution">
    <text evidence="2">The sequence shown here is derived from an EMBL/GenBank/DDBJ whole genome shotgun (WGS) entry which is preliminary data.</text>
</comment>
<reference evidence="2" key="1">
    <citation type="submission" date="2019-08" db="EMBL/GenBank/DDBJ databases">
        <authorList>
            <person name="Kucharzyk K."/>
            <person name="Murdoch R.W."/>
            <person name="Higgins S."/>
            <person name="Loffler F."/>
        </authorList>
    </citation>
    <scope>NUCLEOTIDE SEQUENCE</scope>
</reference>
<protein>
    <recommendedName>
        <fullName evidence="3">Sodium/glutamate symporter</fullName>
    </recommendedName>
</protein>
<dbReference type="PANTHER" id="PTHR36178">
    <property type="entry name" value="SLR0625 PROTEIN"/>
    <property type="match status" value="1"/>
</dbReference>
<dbReference type="PANTHER" id="PTHR36178:SF1">
    <property type="entry name" value="SODIUM_GLUTAMATE SYMPORTER"/>
    <property type="match status" value="1"/>
</dbReference>